<sequence>MKAVAKAMIEHGHVDTDPALPTDRAPADTFTGDPDGILPPTCSETDPD</sequence>
<proteinExistence type="predicted"/>
<protein>
    <submittedName>
        <fullName evidence="2">Uncharacterized protein</fullName>
    </submittedName>
</protein>
<dbReference type="AlphaFoldDB" id="A0A7X5UXE9"/>
<comment type="caution">
    <text evidence="2">The sequence shown here is derived from an EMBL/GenBank/DDBJ whole genome shotgun (WGS) entry which is preliminary data.</text>
</comment>
<gene>
    <name evidence="2" type="ORF">FHR20_000985</name>
</gene>
<evidence type="ECO:0000313" key="2">
    <source>
        <dbReference type="EMBL" id="NIJ64054.1"/>
    </source>
</evidence>
<evidence type="ECO:0000256" key="1">
    <source>
        <dbReference type="SAM" id="MobiDB-lite"/>
    </source>
</evidence>
<keyword evidence="3" id="KW-1185">Reference proteome</keyword>
<evidence type="ECO:0000313" key="3">
    <source>
        <dbReference type="Proteomes" id="UP000564677"/>
    </source>
</evidence>
<organism evidence="2 3">
    <name type="scientific">Sphingomonas leidyi</name>
    <dbReference type="NCBI Taxonomy" id="68569"/>
    <lineage>
        <taxon>Bacteria</taxon>
        <taxon>Pseudomonadati</taxon>
        <taxon>Pseudomonadota</taxon>
        <taxon>Alphaproteobacteria</taxon>
        <taxon>Sphingomonadales</taxon>
        <taxon>Sphingomonadaceae</taxon>
        <taxon>Sphingomonas</taxon>
    </lineage>
</organism>
<dbReference type="Proteomes" id="UP000564677">
    <property type="component" value="Unassembled WGS sequence"/>
</dbReference>
<dbReference type="EMBL" id="JAASQV010000001">
    <property type="protein sequence ID" value="NIJ64054.1"/>
    <property type="molecule type" value="Genomic_DNA"/>
</dbReference>
<feature type="region of interest" description="Disordered" evidence="1">
    <location>
        <begin position="1"/>
        <end position="48"/>
    </location>
</feature>
<name>A0A7X5UXE9_9SPHN</name>
<reference evidence="2 3" key="1">
    <citation type="submission" date="2020-03" db="EMBL/GenBank/DDBJ databases">
        <title>Genomic Encyclopedia of Type Strains, Phase IV (KMG-IV): sequencing the most valuable type-strain genomes for metagenomic binning, comparative biology and taxonomic classification.</title>
        <authorList>
            <person name="Goeker M."/>
        </authorList>
    </citation>
    <scope>NUCLEOTIDE SEQUENCE [LARGE SCALE GENOMIC DNA]</scope>
    <source>
        <strain evidence="2 3">DSM 4733</strain>
    </source>
</reference>
<accession>A0A7X5UXE9</accession>